<gene>
    <name evidence="13" type="primary">ruvC</name>
    <name evidence="15" type="ORF">C5O18_01020</name>
</gene>
<accession>A0A2P6AV45</accession>
<reference evidence="16" key="1">
    <citation type="submission" date="2018-02" db="EMBL/GenBank/DDBJ databases">
        <title>Genome sequencing of Solimonas sp. HR-BB.</title>
        <authorList>
            <person name="Lee Y."/>
            <person name="Jeon C.O."/>
        </authorList>
    </citation>
    <scope>NUCLEOTIDE SEQUENCE [LARGE SCALE GENOMIC DNA]</scope>
    <source>
        <strain evidence="16">HR-E</strain>
    </source>
</reference>
<dbReference type="Proteomes" id="UP000243900">
    <property type="component" value="Unassembled WGS sequence"/>
</dbReference>
<dbReference type="PROSITE" id="PS01321">
    <property type="entry name" value="RUVC"/>
    <property type="match status" value="1"/>
</dbReference>
<comment type="subcellular location">
    <subcellularLocation>
        <location evidence="13">Cytoplasm</location>
    </subcellularLocation>
</comment>
<keyword evidence="11 13" id="KW-0234">DNA repair</keyword>
<dbReference type="InterPro" id="IPR002176">
    <property type="entry name" value="X-over_junc_endoDNase_RuvC"/>
</dbReference>
<keyword evidence="2 13" id="KW-0963">Cytoplasm</keyword>
<evidence type="ECO:0000256" key="3">
    <source>
        <dbReference type="ARBA" id="ARBA00022722"/>
    </source>
</evidence>
<dbReference type="FunFam" id="3.30.420.10:FF:000002">
    <property type="entry name" value="Crossover junction endodeoxyribonuclease RuvC"/>
    <property type="match status" value="1"/>
</dbReference>
<feature type="active site" evidence="13">
    <location>
        <position position="140"/>
    </location>
</feature>
<feature type="binding site" evidence="13">
    <location>
        <position position="68"/>
    </location>
    <ligand>
        <name>Mg(2+)</name>
        <dbReference type="ChEBI" id="CHEBI:18420"/>
        <label>2</label>
    </ligand>
</feature>
<comment type="function">
    <text evidence="13">The RuvA-RuvB-RuvC complex processes Holliday junction (HJ) DNA during genetic recombination and DNA repair. Endonuclease that resolves HJ intermediates. Cleaves cruciform DNA by making single-stranded nicks across the HJ at symmetrical positions within the homologous arms, yielding a 5'-phosphate and a 3'-hydroxyl group; requires a central core of homology in the junction. The consensus cleavage sequence is 5'-(A/T)TT(C/G)-3'. Cleavage occurs on the 3'-side of the TT dinucleotide at the point of strand exchange. HJ branch migration catalyzed by RuvA-RuvB allows RuvC to scan DNA until it finds its consensus sequence, where it cleaves and resolves the cruciform DNA.</text>
</comment>
<evidence type="ECO:0000256" key="8">
    <source>
        <dbReference type="ARBA" id="ARBA00022842"/>
    </source>
</evidence>
<comment type="subunit">
    <text evidence="13">Homodimer which binds Holliday junction (HJ) DNA. The HJ becomes 2-fold symmetrical on binding to RuvC with unstacked arms; it has a different conformation from HJ DNA in complex with RuvA. In the full resolvosome a probable DNA-RuvA(4)-RuvB(12)-RuvC(2) complex forms which resolves the HJ.</text>
</comment>
<evidence type="ECO:0000256" key="2">
    <source>
        <dbReference type="ARBA" id="ARBA00022490"/>
    </source>
</evidence>
<dbReference type="NCBIfam" id="NF000711">
    <property type="entry name" value="PRK00039.2-1"/>
    <property type="match status" value="1"/>
</dbReference>
<dbReference type="PRINTS" id="PR00696">
    <property type="entry name" value="RSOLVASERUVC"/>
</dbReference>
<dbReference type="GO" id="GO:0003677">
    <property type="term" value="F:DNA binding"/>
    <property type="evidence" value="ECO:0007669"/>
    <property type="project" value="UniProtKB-KW"/>
</dbReference>
<dbReference type="InterPro" id="IPR012337">
    <property type="entry name" value="RNaseH-like_sf"/>
</dbReference>
<evidence type="ECO:0000256" key="7">
    <source>
        <dbReference type="ARBA" id="ARBA00022801"/>
    </source>
</evidence>
<feature type="binding site" evidence="13">
    <location>
        <position position="8"/>
    </location>
    <ligand>
        <name>Mg(2+)</name>
        <dbReference type="ChEBI" id="CHEBI:18420"/>
        <label>1</label>
    </ligand>
</feature>
<dbReference type="EC" id="3.1.21.10" evidence="13 14"/>
<keyword evidence="9 13" id="KW-0238">DNA-binding</keyword>
<dbReference type="Gene3D" id="3.30.420.10">
    <property type="entry name" value="Ribonuclease H-like superfamily/Ribonuclease H"/>
    <property type="match status" value="1"/>
</dbReference>
<keyword evidence="5 13" id="KW-0255">Endonuclease</keyword>
<evidence type="ECO:0000256" key="12">
    <source>
        <dbReference type="ARBA" id="ARBA00029354"/>
    </source>
</evidence>
<dbReference type="PANTHER" id="PTHR30194:SF3">
    <property type="entry name" value="CROSSOVER JUNCTION ENDODEOXYRIBONUCLEASE RUVC"/>
    <property type="match status" value="1"/>
</dbReference>
<keyword evidence="8 13" id="KW-0460">Magnesium</keyword>
<comment type="caution">
    <text evidence="15">The sequence shown here is derived from an EMBL/GenBank/DDBJ whole genome shotgun (WGS) entry which is preliminary data.</text>
</comment>
<keyword evidence="6 13" id="KW-0227">DNA damage</keyword>
<dbReference type="SUPFAM" id="SSF53098">
    <property type="entry name" value="Ribonuclease H-like"/>
    <property type="match status" value="1"/>
</dbReference>
<organism evidence="15 16">
    <name type="scientific">Amnimonas aquatica</name>
    <dbReference type="NCBI Taxonomy" id="2094561"/>
    <lineage>
        <taxon>Bacteria</taxon>
        <taxon>Pseudomonadati</taxon>
        <taxon>Pseudomonadota</taxon>
        <taxon>Gammaproteobacteria</taxon>
        <taxon>Moraxellales</taxon>
        <taxon>Moraxellaceae</taxon>
        <taxon>Amnimonas</taxon>
    </lineage>
</organism>
<keyword evidence="7 13" id="KW-0378">Hydrolase</keyword>
<evidence type="ECO:0000256" key="4">
    <source>
        <dbReference type="ARBA" id="ARBA00022723"/>
    </source>
</evidence>
<evidence type="ECO:0000313" key="15">
    <source>
        <dbReference type="EMBL" id="PQA51894.1"/>
    </source>
</evidence>
<comment type="cofactor">
    <cofactor evidence="13">
        <name>Mg(2+)</name>
        <dbReference type="ChEBI" id="CHEBI:18420"/>
    </cofactor>
    <text evidence="13">Binds 2 Mg(2+) ion per subunit.</text>
</comment>
<evidence type="ECO:0000256" key="13">
    <source>
        <dbReference type="HAMAP-Rule" id="MF_00034"/>
    </source>
</evidence>
<comment type="similarity">
    <text evidence="1 13">Belongs to the RuvC family.</text>
</comment>
<dbReference type="InterPro" id="IPR020563">
    <property type="entry name" value="X-over_junc_endoDNase_Mg_BS"/>
</dbReference>
<keyword evidence="10 13" id="KW-0233">DNA recombination</keyword>
<evidence type="ECO:0000256" key="5">
    <source>
        <dbReference type="ARBA" id="ARBA00022759"/>
    </source>
</evidence>
<dbReference type="HAMAP" id="MF_00034">
    <property type="entry name" value="RuvC"/>
    <property type="match status" value="1"/>
</dbReference>
<proteinExistence type="inferred from homology"/>
<evidence type="ECO:0000256" key="10">
    <source>
        <dbReference type="ARBA" id="ARBA00023172"/>
    </source>
</evidence>
<evidence type="ECO:0000256" key="11">
    <source>
        <dbReference type="ARBA" id="ARBA00023204"/>
    </source>
</evidence>
<dbReference type="PANTHER" id="PTHR30194">
    <property type="entry name" value="CROSSOVER JUNCTION ENDODEOXYRIBONUCLEASE RUVC"/>
    <property type="match status" value="1"/>
</dbReference>
<keyword evidence="3 13" id="KW-0540">Nuclease</keyword>
<dbReference type="GO" id="GO:0006310">
    <property type="term" value="P:DNA recombination"/>
    <property type="evidence" value="ECO:0007669"/>
    <property type="project" value="UniProtKB-UniRule"/>
</dbReference>
<dbReference type="GO" id="GO:0048476">
    <property type="term" value="C:Holliday junction resolvase complex"/>
    <property type="evidence" value="ECO:0007669"/>
    <property type="project" value="UniProtKB-UniRule"/>
</dbReference>
<evidence type="ECO:0000313" key="16">
    <source>
        <dbReference type="Proteomes" id="UP000243900"/>
    </source>
</evidence>
<keyword evidence="16" id="KW-1185">Reference proteome</keyword>
<protein>
    <recommendedName>
        <fullName evidence="13 14">Crossover junction endodeoxyribonuclease RuvC</fullName>
        <ecNumber evidence="13 14">3.1.21.10</ecNumber>
    </recommendedName>
    <alternativeName>
        <fullName evidence="13">Holliday junction nuclease RuvC</fullName>
    </alternativeName>
    <alternativeName>
        <fullName evidence="13">Holliday junction resolvase RuvC</fullName>
    </alternativeName>
</protein>
<dbReference type="AlphaFoldDB" id="A0A2P6AV45"/>
<evidence type="ECO:0000256" key="9">
    <source>
        <dbReference type="ARBA" id="ARBA00023125"/>
    </source>
</evidence>
<evidence type="ECO:0000256" key="14">
    <source>
        <dbReference type="NCBIfam" id="TIGR00228"/>
    </source>
</evidence>
<name>A0A2P6AV45_9GAMM</name>
<dbReference type="CDD" id="cd16962">
    <property type="entry name" value="RuvC"/>
    <property type="match status" value="1"/>
</dbReference>
<dbReference type="RefSeq" id="WP_105191026.1">
    <property type="nucleotide sequence ID" value="NZ_PTQZ01000009.1"/>
</dbReference>
<evidence type="ECO:0000256" key="6">
    <source>
        <dbReference type="ARBA" id="ARBA00022763"/>
    </source>
</evidence>
<dbReference type="GO" id="GO:0005737">
    <property type="term" value="C:cytoplasm"/>
    <property type="evidence" value="ECO:0007669"/>
    <property type="project" value="UniProtKB-SubCell"/>
</dbReference>
<dbReference type="GO" id="GO:0000287">
    <property type="term" value="F:magnesium ion binding"/>
    <property type="evidence" value="ECO:0007669"/>
    <property type="project" value="UniProtKB-UniRule"/>
</dbReference>
<dbReference type="EMBL" id="PTQZ01000009">
    <property type="protein sequence ID" value="PQA51894.1"/>
    <property type="molecule type" value="Genomic_DNA"/>
</dbReference>
<dbReference type="GO" id="GO:0006281">
    <property type="term" value="P:DNA repair"/>
    <property type="evidence" value="ECO:0007669"/>
    <property type="project" value="UniProtKB-UniRule"/>
</dbReference>
<dbReference type="OrthoDB" id="9805499at2"/>
<feature type="binding site" evidence="13">
    <location>
        <position position="140"/>
    </location>
    <ligand>
        <name>Mg(2+)</name>
        <dbReference type="ChEBI" id="CHEBI:18420"/>
        <label>1</label>
    </ligand>
</feature>
<dbReference type="InterPro" id="IPR036397">
    <property type="entry name" value="RNaseH_sf"/>
</dbReference>
<dbReference type="NCBIfam" id="TIGR00228">
    <property type="entry name" value="ruvC"/>
    <property type="match status" value="1"/>
</dbReference>
<feature type="active site" evidence="13">
    <location>
        <position position="68"/>
    </location>
</feature>
<comment type="catalytic activity">
    <reaction evidence="12 13">
        <text>Endonucleolytic cleavage at a junction such as a reciprocal single-stranded crossover between two homologous DNA duplexes (Holliday junction).</text>
        <dbReference type="EC" id="3.1.21.10"/>
    </reaction>
</comment>
<sequence length="172" mass="18425">MTIILGIDPGSRITGYGVIARDGREWRYLDSGCIRMDTEQPLPGRVKTIFAGVSEIIRRWQPTQAAVEQVFLARNADSALKLGQARGAALAALVSHDVEVAEYGARQIKLAVVGTGSAEKAQVQHMVMRLLNLEQPPQADAADALAAAICHAHASGNMGRMAVTGLRRGRGR</sequence>
<dbReference type="GO" id="GO:0008821">
    <property type="term" value="F:crossover junction DNA endonuclease activity"/>
    <property type="evidence" value="ECO:0007669"/>
    <property type="project" value="UniProtKB-UniRule"/>
</dbReference>
<keyword evidence="4 13" id="KW-0479">Metal-binding</keyword>
<feature type="active site" evidence="13">
    <location>
        <position position="8"/>
    </location>
</feature>
<evidence type="ECO:0000256" key="1">
    <source>
        <dbReference type="ARBA" id="ARBA00009518"/>
    </source>
</evidence>
<dbReference type="Pfam" id="PF02075">
    <property type="entry name" value="RuvC"/>
    <property type="match status" value="1"/>
</dbReference>